<dbReference type="PANTHER" id="PTHR22950:SF20">
    <property type="entry name" value="AMINO ACID TRANSPORTER (EUROFUNG)"/>
    <property type="match status" value="1"/>
</dbReference>
<dbReference type="Gene3D" id="1.20.1740.10">
    <property type="entry name" value="Amino acid/polyamine transporter I"/>
    <property type="match status" value="1"/>
</dbReference>
<evidence type="ECO:0000256" key="4">
    <source>
        <dbReference type="ARBA" id="ARBA00022989"/>
    </source>
</evidence>
<comment type="similarity">
    <text evidence="2">Belongs to the amino acid/polyamine transporter 2 family.</text>
</comment>
<feature type="region of interest" description="Disordered" evidence="6">
    <location>
        <begin position="1"/>
        <end position="22"/>
    </location>
</feature>
<feature type="transmembrane region" description="Helical" evidence="7">
    <location>
        <begin position="401"/>
        <end position="424"/>
    </location>
</feature>
<name>A0A084B2A0_STACB</name>
<dbReference type="GO" id="GO:0016020">
    <property type="term" value="C:membrane"/>
    <property type="evidence" value="ECO:0007669"/>
    <property type="project" value="UniProtKB-SubCell"/>
</dbReference>
<dbReference type="Proteomes" id="UP000028045">
    <property type="component" value="Unassembled WGS sequence"/>
</dbReference>
<keyword evidence="10" id="KW-1185">Reference proteome</keyword>
<dbReference type="Pfam" id="PF01490">
    <property type="entry name" value="Aa_trans"/>
    <property type="match status" value="1"/>
</dbReference>
<gene>
    <name evidence="9" type="ORF">S7711_02914</name>
</gene>
<dbReference type="HOGENOM" id="CLU_027816_0_1_1"/>
<feature type="transmembrane region" description="Helical" evidence="7">
    <location>
        <begin position="338"/>
        <end position="357"/>
    </location>
</feature>
<sequence>MGKQVRDISSSPRTSKPVSGTIAAEPQSKSRAAIFGSQRALSIAPFIGPRIGPRIVPIGSDLASDYSSSAIILGQVEAESGKSIQYRTCSWRKTACLLFSEYICLAIMSFPWSYSVLGLVPGIILTVVVAALVLYTSLVLWDFCLRHPEGKEWAWWATAAMFVLNNTFIQGLHVLVGAQYINTITEGTSFNFCQTVVFSVDVTIICWIVSLPRTFSMISTLGFFSAFATFVSVLLATIFATIPERNNVATLSIGEPRVNAFPRYDPLRRINSHFVKGLMAFLNISYTFIGQITLPSFIAEMRDPGDFPKSLLACTIAEVVVFSIVGGVISLQPLFKKIAYTFMVPTIIFLGSLYWVCWRSCARFSTVGFGFMFWGVAYFRMRKVDLADTEVDRRRGPLHDFLSVSLNIFIILVGAFFLTFGTYASVESIVDEFKANSIGGVFSCKSNGI</sequence>
<proteinExistence type="inferred from homology"/>
<evidence type="ECO:0000259" key="8">
    <source>
        <dbReference type="Pfam" id="PF01490"/>
    </source>
</evidence>
<protein>
    <recommendedName>
        <fullName evidence="8">Amino acid transporter transmembrane domain-containing protein</fullName>
    </recommendedName>
</protein>
<dbReference type="GO" id="GO:0015179">
    <property type="term" value="F:L-amino acid transmembrane transporter activity"/>
    <property type="evidence" value="ECO:0007669"/>
    <property type="project" value="TreeGrafter"/>
</dbReference>
<feature type="transmembrane region" description="Helical" evidence="7">
    <location>
        <begin position="364"/>
        <end position="381"/>
    </location>
</feature>
<evidence type="ECO:0000313" key="10">
    <source>
        <dbReference type="Proteomes" id="UP000028045"/>
    </source>
</evidence>
<dbReference type="InterPro" id="IPR013057">
    <property type="entry name" value="AA_transpt_TM"/>
</dbReference>
<evidence type="ECO:0000256" key="2">
    <source>
        <dbReference type="ARBA" id="ARBA00008066"/>
    </source>
</evidence>
<reference evidence="9 10" key="1">
    <citation type="journal article" date="2014" name="BMC Genomics">
        <title>Comparative genome sequencing reveals chemotype-specific gene clusters in the toxigenic black mold Stachybotrys.</title>
        <authorList>
            <person name="Semeiks J."/>
            <person name="Borek D."/>
            <person name="Otwinowski Z."/>
            <person name="Grishin N.V."/>
        </authorList>
    </citation>
    <scope>NUCLEOTIDE SEQUENCE [LARGE SCALE GENOMIC DNA]</scope>
    <source>
        <strain evidence="10">CBS 109288 / IBT 7711</strain>
    </source>
</reference>
<organism evidence="9 10">
    <name type="scientific">Stachybotrys chartarum (strain CBS 109288 / IBT 7711)</name>
    <name type="common">Toxic black mold</name>
    <name type="synonym">Stilbospora chartarum</name>
    <dbReference type="NCBI Taxonomy" id="1280523"/>
    <lineage>
        <taxon>Eukaryota</taxon>
        <taxon>Fungi</taxon>
        <taxon>Dikarya</taxon>
        <taxon>Ascomycota</taxon>
        <taxon>Pezizomycotina</taxon>
        <taxon>Sordariomycetes</taxon>
        <taxon>Hypocreomycetidae</taxon>
        <taxon>Hypocreales</taxon>
        <taxon>Stachybotryaceae</taxon>
        <taxon>Stachybotrys</taxon>
    </lineage>
</organism>
<feature type="compositionally biased region" description="Polar residues" evidence="6">
    <location>
        <begin position="7"/>
        <end position="18"/>
    </location>
</feature>
<keyword evidence="5 7" id="KW-0472">Membrane</keyword>
<comment type="subcellular location">
    <subcellularLocation>
        <location evidence="1">Membrane</location>
        <topology evidence="1">Multi-pass membrane protein</topology>
    </subcellularLocation>
</comment>
<feature type="transmembrane region" description="Helical" evidence="7">
    <location>
        <begin position="153"/>
        <end position="176"/>
    </location>
</feature>
<keyword evidence="4 7" id="KW-1133">Transmembrane helix</keyword>
<dbReference type="EMBL" id="KL648207">
    <property type="protein sequence ID" value="KEY71679.1"/>
    <property type="molecule type" value="Genomic_DNA"/>
</dbReference>
<evidence type="ECO:0000256" key="6">
    <source>
        <dbReference type="SAM" id="MobiDB-lite"/>
    </source>
</evidence>
<dbReference type="AlphaFoldDB" id="A0A084B2A0"/>
<evidence type="ECO:0000256" key="5">
    <source>
        <dbReference type="ARBA" id="ARBA00023136"/>
    </source>
</evidence>
<evidence type="ECO:0000256" key="3">
    <source>
        <dbReference type="ARBA" id="ARBA00022692"/>
    </source>
</evidence>
<feature type="transmembrane region" description="Helical" evidence="7">
    <location>
        <begin position="278"/>
        <end position="299"/>
    </location>
</feature>
<feature type="transmembrane region" description="Helical" evidence="7">
    <location>
        <begin position="188"/>
        <end position="209"/>
    </location>
</feature>
<evidence type="ECO:0000313" key="9">
    <source>
        <dbReference type="EMBL" id="KEY71679.1"/>
    </source>
</evidence>
<evidence type="ECO:0000256" key="7">
    <source>
        <dbReference type="SAM" id="Phobius"/>
    </source>
</evidence>
<feature type="domain" description="Amino acid transporter transmembrane" evidence="8">
    <location>
        <begin position="88"/>
        <end position="327"/>
    </location>
</feature>
<feature type="transmembrane region" description="Helical" evidence="7">
    <location>
        <begin position="311"/>
        <end position="332"/>
    </location>
</feature>
<accession>A0A084B2A0</accession>
<feature type="transmembrane region" description="Helical" evidence="7">
    <location>
        <begin position="120"/>
        <end position="141"/>
    </location>
</feature>
<evidence type="ECO:0000256" key="1">
    <source>
        <dbReference type="ARBA" id="ARBA00004141"/>
    </source>
</evidence>
<keyword evidence="3 7" id="KW-0812">Transmembrane</keyword>
<feature type="transmembrane region" description="Helical" evidence="7">
    <location>
        <begin position="221"/>
        <end position="242"/>
    </location>
</feature>
<dbReference type="PANTHER" id="PTHR22950">
    <property type="entry name" value="AMINO ACID TRANSPORTER"/>
    <property type="match status" value="1"/>
</dbReference>